<proteinExistence type="inferred from homology"/>
<feature type="binding site" evidence="2">
    <location>
        <position position="12"/>
    </location>
    <ligand>
        <name>Mg(2+)</name>
        <dbReference type="ChEBI" id="CHEBI:18420"/>
    </ligand>
</feature>
<evidence type="ECO:0000313" key="4">
    <source>
        <dbReference type="Proteomes" id="UP000034913"/>
    </source>
</evidence>
<dbReference type="Proteomes" id="UP000034913">
    <property type="component" value="Unassembled WGS sequence"/>
</dbReference>
<sequence length="228" mass="26301">MDIPQHIAFILDGNRRWAKDRGLPAWQGHLKALDTLDELVYWCRETGVKYLTVYAFSTENWGRPEEELGHLFGEVLTEGVTEKFPRLHEQNIRVNVLGRLDRFPPKMQTAIGDIIEKTKSNTGLVFNWCLDYGGRSELVRAVQEITRQQIPADQITEDIVSAHLYSAGVPDPDLVIRTSGEQRLSGFLLWQNAYAELYFPKVYFPAFTKTDFDEALTWYAGRDRRYGK</sequence>
<feature type="active site" evidence="2">
    <location>
        <position position="12"/>
    </location>
</feature>
<dbReference type="PANTHER" id="PTHR10291:SF0">
    <property type="entry name" value="DEHYDRODOLICHYL DIPHOSPHATE SYNTHASE 2"/>
    <property type="match status" value="1"/>
</dbReference>
<dbReference type="EMBL" id="LCRB01000002">
    <property type="protein sequence ID" value="KKW26902.1"/>
    <property type="molecule type" value="Genomic_DNA"/>
</dbReference>
<comment type="caution">
    <text evidence="3">The sequence shown here is derived from an EMBL/GenBank/DDBJ whole genome shotgun (WGS) entry which is preliminary data.</text>
</comment>
<dbReference type="NCBIfam" id="TIGR00055">
    <property type="entry name" value="uppS"/>
    <property type="match status" value="1"/>
</dbReference>
<dbReference type="AlphaFoldDB" id="A0A0G1ZG74"/>
<comment type="caution">
    <text evidence="2">Lacks conserved residue(s) required for the propagation of feature annotation.</text>
</comment>
<feature type="binding site" evidence="2">
    <location>
        <position position="17"/>
    </location>
    <ligand>
        <name>substrate</name>
    </ligand>
</feature>
<evidence type="ECO:0000313" key="3">
    <source>
        <dbReference type="EMBL" id="KKW26902.1"/>
    </source>
</evidence>
<name>A0A0G1ZG74_UNCK3</name>
<dbReference type="InterPro" id="IPR001441">
    <property type="entry name" value="UPP_synth-like"/>
</dbReference>
<dbReference type="GO" id="GO:0000287">
    <property type="term" value="F:magnesium ion binding"/>
    <property type="evidence" value="ECO:0007669"/>
    <property type="project" value="UniProtKB-UniRule"/>
</dbReference>
<feature type="binding site" evidence="2">
    <location>
        <begin position="183"/>
        <end position="185"/>
    </location>
    <ligand>
        <name>substrate</name>
    </ligand>
</feature>
<feature type="binding site" evidence="2">
    <location>
        <begin position="13"/>
        <end position="16"/>
    </location>
    <ligand>
        <name>substrate</name>
    </ligand>
</feature>
<dbReference type="CDD" id="cd00475">
    <property type="entry name" value="Cis_IPPS"/>
    <property type="match status" value="1"/>
</dbReference>
<dbReference type="PATRIC" id="fig|1620414.3.peg.464"/>
<reference evidence="3 4" key="1">
    <citation type="journal article" date="2015" name="Nature">
        <title>rRNA introns, odd ribosomes, and small enigmatic genomes across a large radiation of phyla.</title>
        <authorList>
            <person name="Brown C.T."/>
            <person name="Hug L.A."/>
            <person name="Thomas B.C."/>
            <person name="Sharon I."/>
            <person name="Castelle C.J."/>
            <person name="Singh A."/>
            <person name="Wilkins M.J."/>
            <person name="Williams K.H."/>
            <person name="Banfield J.F."/>
        </authorList>
    </citation>
    <scope>NUCLEOTIDE SEQUENCE [LARGE SCALE GENOMIC DNA]</scope>
</reference>
<dbReference type="InterPro" id="IPR018520">
    <property type="entry name" value="UPP_synth-like_CS"/>
</dbReference>
<dbReference type="InterPro" id="IPR036424">
    <property type="entry name" value="UPP_synth-like_sf"/>
</dbReference>
<comment type="function">
    <text evidence="2">Catalyzes the condensation of isopentenyl diphosphate (IPP) with allylic pyrophosphates generating different type of terpenoids.</text>
</comment>
<dbReference type="EC" id="2.5.1.-" evidence="2"/>
<accession>A0A0G1ZG74</accession>
<dbReference type="PROSITE" id="PS01066">
    <property type="entry name" value="UPP_SYNTHASE"/>
    <property type="match status" value="1"/>
</dbReference>
<dbReference type="HAMAP" id="MF_01139">
    <property type="entry name" value="ISPT"/>
    <property type="match status" value="1"/>
</dbReference>
<comment type="cofactor">
    <cofactor evidence="2">
        <name>Mg(2+)</name>
        <dbReference type="ChEBI" id="CHEBI:18420"/>
    </cofactor>
    <text evidence="2">Binds 2 magnesium ions per subunit.</text>
</comment>
<feature type="binding site" evidence="2">
    <location>
        <position position="61"/>
    </location>
    <ligand>
        <name>substrate</name>
    </ligand>
</feature>
<keyword evidence="1 2" id="KW-0808">Transferase</keyword>
<keyword evidence="2" id="KW-0479">Metal-binding</keyword>
<feature type="binding site" evidence="2">
    <location>
        <position position="63"/>
    </location>
    <ligand>
        <name>substrate</name>
    </ligand>
</feature>
<organism evidence="3 4">
    <name type="scientific">candidate division Kazan bacterium GW2011_GWB1_52_7</name>
    <dbReference type="NCBI Taxonomy" id="1620414"/>
    <lineage>
        <taxon>Bacteria</taxon>
        <taxon>Bacteria division Kazan-3B-28</taxon>
    </lineage>
</organism>
<gene>
    <name evidence="3" type="ORF">VF00_C0002G0227</name>
</gene>
<feature type="binding site" evidence="2">
    <location>
        <position position="177"/>
    </location>
    <ligand>
        <name>substrate</name>
    </ligand>
</feature>
<dbReference type="PANTHER" id="PTHR10291">
    <property type="entry name" value="DEHYDRODOLICHYL DIPHOSPHATE SYNTHASE FAMILY MEMBER"/>
    <property type="match status" value="1"/>
</dbReference>
<feature type="active site" description="Proton acceptor" evidence="2">
    <location>
        <position position="60"/>
    </location>
</feature>
<feature type="binding site" evidence="2">
    <location>
        <position position="29"/>
    </location>
    <ligand>
        <name>substrate</name>
    </ligand>
</feature>
<dbReference type="Pfam" id="PF01255">
    <property type="entry name" value="Prenyltransf"/>
    <property type="match status" value="1"/>
</dbReference>
<dbReference type="GO" id="GO:0045547">
    <property type="term" value="F:ditrans,polycis-polyprenyl diphosphate synthase [(2E,6E)-farnesyl diphosphate specific] activity"/>
    <property type="evidence" value="ECO:0007669"/>
    <property type="project" value="TreeGrafter"/>
</dbReference>
<feature type="binding site" evidence="2">
    <location>
        <begin position="57"/>
        <end position="59"/>
    </location>
    <ligand>
        <name>substrate</name>
    </ligand>
</feature>
<protein>
    <recommendedName>
        <fullName evidence="2">Isoprenyl transferase</fullName>
        <ecNumber evidence="2">2.5.1.-</ecNumber>
    </recommendedName>
</protein>
<comment type="subunit">
    <text evidence="2">Homodimer.</text>
</comment>
<dbReference type="GO" id="GO:0016094">
    <property type="term" value="P:polyprenol biosynthetic process"/>
    <property type="evidence" value="ECO:0007669"/>
    <property type="project" value="TreeGrafter"/>
</dbReference>
<evidence type="ECO:0000256" key="1">
    <source>
        <dbReference type="ARBA" id="ARBA00022679"/>
    </source>
</evidence>
<dbReference type="SUPFAM" id="SSF64005">
    <property type="entry name" value="Undecaprenyl diphosphate synthase"/>
    <property type="match status" value="1"/>
</dbReference>
<dbReference type="Gene3D" id="3.40.1180.10">
    <property type="entry name" value="Decaprenyl diphosphate synthase-like"/>
    <property type="match status" value="1"/>
</dbReference>
<keyword evidence="2" id="KW-0460">Magnesium</keyword>
<feature type="binding site" evidence="2">
    <location>
        <position position="196"/>
    </location>
    <ligand>
        <name>Mg(2+)</name>
        <dbReference type="ChEBI" id="CHEBI:18420"/>
    </ligand>
</feature>
<comment type="similarity">
    <text evidence="2">Belongs to the UPP synthase family.</text>
</comment>
<evidence type="ECO:0000256" key="2">
    <source>
        <dbReference type="HAMAP-Rule" id="MF_01139"/>
    </source>
</evidence>